<comment type="caution">
    <text evidence="1">The sequence shown here is derived from an EMBL/GenBank/DDBJ whole genome shotgun (WGS) entry which is preliminary data.</text>
</comment>
<protein>
    <recommendedName>
        <fullName evidence="3">Zinc-ribbon domain-containing protein</fullName>
    </recommendedName>
</protein>
<evidence type="ECO:0000313" key="1">
    <source>
        <dbReference type="EMBL" id="GAA3938077.1"/>
    </source>
</evidence>
<organism evidence="1 2">
    <name type="scientific">Litoribacillus peritrichatus</name>
    <dbReference type="NCBI Taxonomy" id="718191"/>
    <lineage>
        <taxon>Bacteria</taxon>
        <taxon>Pseudomonadati</taxon>
        <taxon>Pseudomonadota</taxon>
        <taxon>Gammaproteobacteria</taxon>
        <taxon>Oceanospirillales</taxon>
        <taxon>Oceanospirillaceae</taxon>
        <taxon>Litoribacillus</taxon>
    </lineage>
</organism>
<accession>A0ABP7N666</accession>
<evidence type="ECO:0008006" key="3">
    <source>
        <dbReference type="Google" id="ProtNLM"/>
    </source>
</evidence>
<sequence>MALVKCKECNREISTSAELCPGCGVKDPGVKLKDHLTLFGIIIFTVFLLSQCSG</sequence>
<keyword evidence="2" id="KW-1185">Reference proteome</keyword>
<dbReference type="RefSeq" id="WP_344800198.1">
    <property type="nucleotide sequence ID" value="NZ_BAABBN010000012.1"/>
</dbReference>
<proteinExistence type="predicted"/>
<gene>
    <name evidence="1" type="ORF">GCM10022277_37950</name>
</gene>
<dbReference type="Proteomes" id="UP001501565">
    <property type="component" value="Unassembled WGS sequence"/>
</dbReference>
<dbReference type="EMBL" id="BAABBN010000012">
    <property type="protein sequence ID" value="GAA3938077.1"/>
    <property type="molecule type" value="Genomic_DNA"/>
</dbReference>
<name>A0ABP7N666_9GAMM</name>
<reference evidence="2" key="1">
    <citation type="journal article" date="2019" name="Int. J. Syst. Evol. Microbiol.">
        <title>The Global Catalogue of Microorganisms (GCM) 10K type strain sequencing project: providing services to taxonomists for standard genome sequencing and annotation.</title>
        <authorList>
            <consortium name="The Broad Institute Genomics Platform"/>
            <consortium name="The Broad Institute Genome Sequencing Center for Infectious Disease"/>
            <person name="Wu L."/>
            <person name="Ma J."/>
        </authorList>
    </citation>
    <scope>NUCLEOTIDE SEQUENCE [LARGE SCALE GENOMIC DNA]</scope>
    <source>
        <strain evidence="2">JCM 17551</strain>
    </source>
</reference>
<evidence type="ECO:0000313" key="2">
    <source>
        <dbReference type="Proteomes" id="UP001501565"/>
    </source>
</evidence>